<reference evidence="2 3" key="1">
    <citation type="submission" date="2018-03" db="EMBL/GenBank/DDBJ databases">
        <title>Genomic Encyclopedia of Archaeal and Bacterial Type Strains, Phase II (KMG-II): from individual species to whole genera.</title>
        <authorList>
            <person name="Goeker M."/>
        </authorList>
    </citation>
    <scope>NUCLEOTIDE SEQUENCE [LARGE SCALE GENOMIC DNA]</scope>
    <source>
        <strain evidence="2 3">DSM 45211</strain>
    </source>
</reference>
<sequence length="126" mass="14154">MMSIIQNIAVDCANPYRLAEFWSRVLDRPIHPDNEPSDDEVGVQLGDGRELLFVEVPEPKSGKNRLHLCLRPQQLREDEVQRLTTMGATLVADHRNADGTGWAVLGDPEGNEFCVLRSEEELARTS</sequence>
<name>A0A2P8E2M1_9ACTN</name>
<dbReference type="PANTHER" id="PTHR35908">
    <property type="entry name" value="HYPOTHETICAL FUSION PROTEIN"/>
    <property type="match status" value="1"/>
</dbReference>
<dbReference type="SUPFAM" id="SSF54593">
    <property type="entry name" value="Glyoxalase/Bleomycin resistance protein/Dihydroxybiphenyl dioxygenase"/>
    <property type="match status" value="1"/>
</dbReference>
<dbReference type="Proteomes" id="UP000243528">
    <property type="component" value="Unassembled WGS sequence"/>
</dbReference>
<organism evidence="2 3">
    <name type="scientific">Haloactinopolyspora alba</name>
    <dbReference type="NCBI Taxonomy" id="648780"/>
    <lineage>
        <taxon>Bacteria</taxon>
        <taxon>Bacillati</taxon>
        <taxon>Actinomycetota</taxon>
        <taxon>Actinomycetes</taxon>
        <taxon>Jiangellales</taxon>
        <taxon>Jiangellaceae</taxon>
        <taxon>Haloactinopolyspora</taxon>
    </lineage>
</organism>
<protein>
    <recommendedName>
        <fullName evidence="1">Glyoxalase-like domain-containing protein</fullName>
    </recommendedName>
</protein>
<dbReference type="CDD" id="cd06587">
    <property type="entry name" value="VOC"/>
    <property type="match status" value="1"/>
</dbReference>
<dbReference type="OrthoDB" id="3212826at2"/>
<evidence type="ECO:0000313" key="3">
    <source>
        <dbReference type="Proteomes" id="UP000243528"/>
    </source>
</evidence>
<dbReference type="RefSeq" id="WP_106537432.1">
    <property type="nucleotide sequence ID" value="NZ_PYGE01000007.1"/>
</dbReference>
<evidence type="ECO:0000313" key="2">
    <source>
        <dbReference type="EMBL" id="PSL03693.1"/>
    </source>
</evidence>
<dbReference type="PANTHER" id="PTHR35908:SF1">
    <property type="entry name" value="CONSERVED PROTEIN"/>
    <property type="match status" value="1"/>
</dbReference>
<dbReference type="AlphaFoldDB" id="A0A2P8E2M1"/>
<gene>
    <name evidence="2" type="ORF">CLV30_107174</name>
</gene>
<dbReference type="Gene3D" id="3.10.180.10">
    <property type="entry name" value="2,3-Dihydroxybiphenyl 1,2-Dioxygenase, domain 1"/>
    <property type="match status" value="1"/>
</dbReference>
<dbReference type="EMBL" id="PYGE01000007">
    <property type="protein sequence ID" value="PSL03693.1"/>
    <property type="molecule type" value="Genomic_DNA"/>
</dbReference>
<evidence type="ECO:0000259" key="1">
    <source>
        <dbReference type="Pfam" id="PF18029"/>
    </source>
</evidence>
<keyword evidence="3" id="KW-1185">Reference proteome</keyword>
<feature type="domain" description="Glyoxalase-like" evidence="1">
    <location>
        <begin position="8"/>
        <end position="116"/>
    </location>
</feature>
<dbReference type="InterPro" id="IPR029068">
    <property type="entry name" value="Glyas_Bleomycin-R_OHBP_Dase"/>
</dbReference>
<accession>A0A2P8E2M1</accession>
<comment type="caution">
    <text evidence="2">The sequence shown here is derived from an EMBL/GenBank/DDBJ whole genome shotgun (WGS) entry which is preliminary data.</text>
</comment>
<dbReference type="InterPro" id="IPR041581">
    <property type="entry name" value="Glyoxalase_6"/>
</dbReference>
<proteinExistence type="predicted"/>
<dbReference type="Pfam" id="PF18029">
    <property type="entry name" value="Glyoxalase_6"/>
    <property type="match status" value="1"/>
</dbReference>